<proteinExistence type="inferred from homology"/>
<dbReference type="PANTHER" id="PTHR15067">
    <property type="entry name" value="E3 UBIQUITIN-PROTEIN LIGASE RNF8"/>
    <property type="match status" value="1"/>
</dbReference>
<dbReference type="GO" id="GO:0008270">
    <property type="term" value="F:zinc ion binding"/>
    <property type="evidence" value="ECO:0007669"/>
    <property type="project" value="UniProtKB-KW"/>
</dbReference>
<evidence type="ECO:0000256" key="8">
    <source>
        <dbReference type="PROSITE-ProRule" id="PRU00175"/>
    </source>
</evidence>
<dbReference type="GO" id="GO:0042393">
    <property type="term" value="F:histone binding"/>
    <property type="evidence" value="ECO:0007669"/>
    <property type="project" value="TreeGrafter"/>
</dbReference>
<dbReference type="PANTHER" id="PTHR15067:SF4">
    <property type="entry name" value="E3 UBIQUITIN-PROTEIN LIGASE RNF8"/>
    <property type="match status" value="1"/>
</dbReference>
<dbReference type="Pfam" id="PF00498">
    <property type="entry name" value="FHA"/>
    <property type="match status" value="1"/>
</dbReference>
<feature type="domain" description="FHA" evidence="11">
    <location>
        <begin position="29"/>
        <end position="77"/>
    </location>
</feature>
<dbReference type="Gene3D" id="3.30.40.10">
    <property type="entry name" value="Zinc/RING finger domain, C3HC4 (zinc finger)"/>
    <property type="match status" value="1"/>
</dbReference>
<evidence type="ECO:0000313" key="13">
    <source>
        <dbReference type="EMBL" id="KAJ9578016.1"/>
    </source>
</evidence>
<evidence type="ECO:0000256" key="5">
    <source>
        <dbReference type="ARBA" id="ARBA00022771"/>
    </source>
</evidence>
<dbReference type="SMART" id="SM00184">
    <property type="entry name" value="RING"/>
    <property type="match status" value="1"/>
</dbReference>
<reference evidence="13" key="1">
    <citation type="journal article" date="2023" name="IScience">
        <title>Live-bearing cockroach genome reveals convergent evolutionary mechanisms linked to viviparity in insects and beyond.</title>
        <authorList>
            <person name="Fouks B."/>
            <person name="Harrison M.C."/>
            <person name="Mikhailova A.A."/>
            <person name="Marchal E."/>
            <person name="English S."/>
            <person name="Carruthers M."/>
            <person name="Jennings E.C."/>
            <person name="Chiamaka E.L."/>
            <person name="Frigard R.A."/>
            <person name="Pippel M."/>
            <person name="Attardo G.M."/>
            <person name="Benoit J.B."/>
            <person name="Bornberg-Bauer E."/>
            <person name="Tobe S.S."/>
        </authorList>
    </citation>
    <scope>NUCLEOTIDE SEQUENCE</scope>
    <source>
        <strain evidence="13">Stay&amp;Tobe</strain>
    </source>
</reference>
<feature type="compositionally biased region" description="Low complexity" evidence="10">
    <location>
        <begin position="434"/>
        <end position="450"/>
    </location>
</feature>
<keyword evidence="3" id="KW-0808">Transferase</keyword>
<dbReference type="PROSITE" id="PS50006">
    <property type="entry name" value="FHA_DOMAIN"/>
    <property type="match status" value="1"/>
</dbReference>
<evidence type="ECO:0000256" key="3">
    <source>
        <dbReference type="ARBA" id="ARBA00022679"/>
    </source>
</evidence>
<dbReference type="InterPro" id="IPR001841">
    <property type="entry name" value="Znf_RING"/>
</dbReference>
<evidence type="ECO:0000256" key="4">
    <source>
        <dbReference type="ARBA" id="ARBA00022723"/>
    </source>
</evidence>
<protein>
    <recommendedName>
        <fullName evidence="2">E3 ubiquitin-protein ligase CHFR</fullName>
    </recommendedName>
</protein>
<sequence length="499" mass="57926">MTALEPAELIHCSKKDADFSRISINKSEFVIGRSKNSSFIILSVLVSKTQCVFQKKNENWTLCDKSSYGTYINGVNIEKEVPVPVTDGDLIEFGPTGKFKYVFHTKGSCFSPPTKKKRLNENEDSDQTQEDETQKNKEEKIDKKLKDELSEEKRIAEEKLLQEKRLLEDKVKEMQILLEEKEKNQELLNKKLQEKEKERLRDLELLQESKEAQVKAMMENLKKEVAEREEVVRIQLTKEIQNLQDEKSKLENDIRGELCKRQGESAENLKRLREELEKVKKDLINLEGKQQYLEKELEETAKAKEDASESCLRAKQELLHNFGELMETELQCSICNELFVTATTLNCTHTFCKHCIELWKKKKKECPVCRTKITSENRSIAMDNFIDKMVNNLSAEMKQKRQEIVEERQVQELLGPKCKGDSTKPQPRRTRQQLSSDSSDSSDLDLPTTSSDDDDDTDDDYVEGIGRGILRRLWILLSVWKTRSLGKRMSSERIIFVQI</sequence>
<accession>A0AAD7ZCI6</accession>
<dbReference type="InterPro" id="IPR017907">
    <property type="entry name" value="Znf_RING_CS"/>
</dbReference>
<evidence type="ECO:0000256" key="1">
    <source>
        <dbReference type="ARBA" id="ARBA00005797"/>
    </source>
</evidence>
<comment type="similarity">
    <text evidence="1">Belongs to the CHFR family.</text>
</comment>
<keyword evidence="4" id="KW-0479">Metal-binding</keyword>
<dbReference type="AlphaFoldDB" id="A0AAD7ZCI6"/>
<keyword evidence="5 8" id="KW-0863">Zinc-finger</keyword>
<dbReference type="GO" id="GO:0006511">
    <property type="term" value="P:ubiquitin-dependent protein catabolic process"/>
    <property type="evidence" value="ECO:0007669"/>
    <property type="project" value="TreeGrafter"/>
</dbReference>
<dbReference type="SUPFAM" id="SSF49879">
    <property type="entry name" value="SMAD/FHA domain"/>
    <property type="match status" value="1"/>
</dbReference>
<dbReference type="InterPro" id="IPR008984">
    <property type="entry name" value="SMAD_FHA_dom_sf"/>
</dbReference>
<name>A0AAD7ZCI6_DIPPU</name>
<dbReference type="GO" id="GO:0061630">
    <property type="term" value="F:ubiquitin protein ligase activity"/>
    <property type="evidence" value="ECO:0007669"/>
    <property type="project" value="TreeGrafter"/>
</dbReference>
<dbReference type="GO" id="GO:0005634">
    <property type="term" value="C:nucleus"/>
    <property type="evidence" value="ECO:0007669"/>
    <property type="project" value="TreeGrafter"/>
</dbReference>
<dbReference type="GO" id="GO:0000151">
    <property type="term" value="C:ubiquitin ligase complex"/>
    <property type="evidence" value="ECO:0007669"/>
    <property type="project" value="TreeGrafter"/>
</dbReference>
<dbReference type="InterPro" id="IPR013083">
    <property type="entry name" value="Znf_RING/FYVE/PHD"/>
</dbReference>
<gene>
    <name evidence="13" type="ORF">L9F63_025123</name>
</gene>
<dbReference type="SMART" id="SM00240">
    <property type="entry name" value="FHA"/>
    <property type="match status" value="1"/>
</dbReference>
<keyword evidence="14" id="KW-1185">Reference proteome</keyword>
<keyword evidence="6" id="KW-0833">Ubl conjugation pathway</keyword>
<dbReference type="Pfam" id="PF13920">
    <property type="entry name" value="zf-C3HC4_3"/>
    <property type="match status" value="1"/>
</dbReference>
<dbReference type="GO" id="GO:0035861">
    <property type="term" value="C:site of double-strand break"/>
    <property type="evidence" value="ECO:0007669"/>
    <property type="project" value="TreeGrafter"/>
</dbReference>
<dbReference type="CDD" id="cd00060">
    <property type="entry name" value="FHA"/>
    <property type="match status" value="1"/>
</dbReference>
<organism evidence="13 14">
    <name type="scientific">Diploptera punctata</name>
    <name type="common">Pacific beetle cockroach</name>
    <dbReference type="NCBI Taxonomy" id="6984"/>
    <lineage>
        <taxon>Eukaryota</taxon>
        <taxon>Metazoa</taxon>
        <taxon>Ecdysozoa</taxon>
        <taxon>Arthropoda</taxon>
        <taxon>Hexapoda</taxon>
        <taxon>Insecta</taxon>
        <taxon>Pterygota</taxon>
        <taxon>Neoptera</taxon>
        <taxon>Polyneoptera</taxon>
        <taxon>Dictyoptera</taxon>
        <taxon>Blattodea</taxon>
        <taxon>Blaberoidea</taxon>
        <taxon>Blaberidae</taxon>
        <taxon>Diplopterinae</taxon>
        <taxon>Diploptera</taxon>
    </lineage>
</organism>
<keyword evidence="9" id="KW-0175">Coiled coil</keyword>
<dbReference type="GO" id="GO:0006302">
    <property type="term" value="P:double-strand break repair"/>
    <property type="evidence" value="ECO:0007669"/>
    <property type="project" value="TreeGrafter"/>
</dbReference>
<reference evidence="13" key="2">
    <citation type="submission" date="2023-05" db="EMBL/GenBank/DDBJ databases">
        <authorList>
            <person name="Fouks B."/>
        </authorList>
    </citation>
    <scope>NUCLEOTIDE SEQUENCE</scope>
    <source>
        <strain evidence="13">Stay&amp;Tobe</strain>
        <tissue evidence="13">Testes</tissue>
    </source>
</reference>
<feature type="domain" description="RING-type" evidence="12">
    <location>
        <begin position="332"/>
        <end position="370"/>
    </location>
</feature>
<feature type="region of interest" description="Disordered" evidence="10">
    <location>
        <begin position="415"/>
        <end position="460"/>
    </location>
</feature>
<dbReference type="InterPro" id="IPR000253">
    <property type="entry name" value="FHA_dom"/>
</dbReference>
<evidence type="ECO:0000256" key="10">
    <source>
        <dbReference type="SAM" id="MobiDB-lite"/>
    </source>
</evidence>
<evidence type="ECO:0000313" key="14">
    <source>
        <dbReference type="Proteomes" id="UP001233999"/>
    </source>
</evidence>
<feature type="compositionally biased region" description="Acidic residues" evidence="10">
    <location>
        <begin position="451"/>
        <end position="460"/>
    </location>
</feature>
<evidence type="ECO:0000259" key="12">
    <source>
        <dbReference type="PROSITE" id="PS50089"/>
    </source>
</evidence>
<evidence type="ECO:0000256" key="2">
    <source>
        <dbReference type="ARBA" id="ARBA00017908"/>
    </source>
</evidence>
<dbReference type="SUPFAM" id="SSF57850">
    <property type="entry name" value="RING/U-box"/>
    <property type="match status" value="1"/>
</dbReference>
<dbReference type="PROSITE" id="PS00518">
    <property type="entry name" value="ZF_RING_1"/>
    <property type="match status" value="1"/>
</dbReference>
<dbReference type="PROSITE" id="PS50089">
    <property type="entry name" value="ZF_RING_2"/>
    <property type="match status" value="1"/>
</dbReference>
<feature type="compositionally biased region" description="Acidic residues" evidence="10">
    <location>
        <begin position="122"/>
        <end position="131"/>
    </location>
</feature>
<dbReference type="Gene3D" id="2.60.200.20">
    <property type="match status" value="1"/>
</dbReference>
<evidence type="ECO:0000259" key="11">
    <source>
        <dbReference type="PROSITE" id="PS50006"/>
    </source>
</evidence>
<dbReference type="Proteomes" id="UP001233999">
    <property type="component" value="Unassembled WGS sequence"/>
</dbReference>
<dbReference type="EMBL" id="JASPKZ010009098">
    <property type="protein sequence ID" value="KAJ9578016.1"/>
    <property type="molecule type" value="Genomic_DNA"/>
</dbReference>
<dbReference type="GO" id="GO:0005829">
    <property type="term" value="C:cytosol"/>
    <property type="evidence" value="ECO:0007669"/>
    <property type="project" value="TreeGrafter"/>
</dbReference>
<evidence type="ECO:0000256" key="6">
    <source>
        <dbReference type="ARBA" id="ARBA00022786"/>
    </source>
</evidence>
<comment type="caution">
    <text evidence="13">The sequence shown here is derived from an EMBL/GenBank/DDBJ whole genome shotgun (WGS) entry which is preliminary data.</text>
</comment>
<feature type="region of interest" description="Disordered" evidence="10">
    <location>
        <begin position="111"/>
        <end position="139"/>
    </location>
</feature>
<feature type="coiled-coil region" evidence="9">
    <location>
        <begin position="146"/>
        <end position="317"/>
    </location>
</feature>
<keyword evidence="7" id="KW-0862">Zinc</keyword>
<evidence type="ECO:0000256" key="9">
    <source>
        <dbReference type="SAM" id="Coils"/>
    </source>
</evidence>
<dbReference type="CDD" id="cd16535">
    <property type="entry name" value="RING-HC_RNF8"/>
    <property type="match status" value="1"/>
</dbReference>
<dbReference type="GO" id="GO:0070936">
    <property type="term" value="P:protein K48-linked ubiquitination"/>
    <property type="evidence" value="ECO:0007669"/>
    <property type="project" value="TreeGrafter"/>
</dbReference>
<evidence type="ECO:0000256" key="7">
    <source>
        <dbReference type="ARBA" id="ARBA00022833"/>
    </source>
</evidence>